<evidence type="ECO:0000313" key="8">
    <source>
        <dbReference type="Proteomes" id="UP000474757"/>
    </source>
</evidence>
<feature type="domain" description="Thioredoxin" evidence="6">
    <location>
        <begin position="66"/>
        <end position="248"/>
    </location>
</feature>
<dbReference type="AlphaFoldDB" id="A0A6B2K206"/>
<protein>
    <submittedName>
        <fullName evidence="7">DsbA family protein</fullName>
    </submittedName>
</protein>
<dbReference type="CDD" id="cd03023">
    <property type="entry name" value="DsbA_Com1_like"/>
    <property type="match status" value="1"/>
</dbReference>
<evidence type="ECO:0000256" key="4">
    <source>
        <dbReference type="ARBA" id="ARBA00023284"/>
    </source>
</evidence>
<dbReference type="Proteomes" id="UP000474757">
    <property type="component" value="Unassembled WGS sequence"/>
</dbReference>
<evidence type="ECO:0000256" key="2">
    <source>
        <dbReference type="ARBA" id="ARBA00023002"/>
    </source>
</evidence>
<evidence type="ECO:0000256" key="5">
    <source>
        <dbReference type="SAM" id="SignalP"/>
    </source>
</evidence>
<dbReference type="Gene3D" id="3.40.30.10">
    <property type="entry name" value="Glutaredoxin"/>
    <property type="match status" value="1"/>
</dbReference>
<sequence length="250" mass="27550">MRRLHALLIAGTTALASPLAAQGLTDMTDEERSVFREEVRSYLLDNPEVLMEAIGVLEQREAEMAAMADQQLAAANADSLFSDGHSWVGGNPEGDITLVEFMDYRCGYCRQAFAEVEQLVETDGNIRFILKEFPILGEQSLLASQFAVAVKQLHGDDLYKEVHDALMVMRSDVTPDSLAQLAQTLGLEPGPVLDHMLSEEVETEIQANHDLASRLRINGTPTFVIEDEMLRGYVPLASMQGVVADLREEG</sequence>
<name>A0A6B2K206_9RHOB</name>
<keyword evidence="2" id="KW-0560">Oxidoreductase</keyword>
<dbReference type="Pfam" id="PF18312">
    <property type="entry name" value="ScsC_N"/>
    <property type="match status" value="1"/>
</dbReference>
<dbReference type="PANTHER" id="PTHR13887">
    <property type="entry name" value="GLUTATHIONE S-TRANSFERASE KAPPA"/>
    <property type="match status" value="1"/>
</dbReference>
<dbReference type="InterPro" id="IPR001853">
    <property type="entry name" value="DSBA-like_thioredoxin_dom"/>
</dbReference>
<feature type="chain" id="PRO_5025385835" evidence="5">
    <location>
        <begin position="22"/>
        <end position="250"/>
    </location>
</feature>
<dbReference type="PROSITE" id="PS51352">
    <property type="entry name" value="THIOREDOXIN_2"/>
    <property type="match status" value="1"/>
</dbReference>
<evidence type="ECO:0000259" key="6">
    <source>
        <dbReference type="PROSITE" id="PS51352"/>
    </source>
</evidence>
<dbReference type="InterPro" id="IPR036249">
    <property type="entry name" value="Thioredoxin-like_sf"/>
</dbReference>
<keyword evidence="1 5" id="KW-0732">Signal</keyword>
<organism evidence="7 8">
    <name type="scientific">Pseudoroseicyclus tamaricis</name>
    <dbReference type="NCBI Taxonomy" id="2705421"/>
    <lineage>
        <taxon>Bacteria</taxon>
        <taxon>Pseudomonadati</taxon>
        <taxon>Pseudomonadota</taxon>
        <taxon>Alphaproteobacteria</taxon>
        <taxon>Rhodobacterales</taxon>
        <taxon>Paracoccaceae</taxon>
        <taxon>Pseudoroseicyclus</taxon>
    </lineage>
</organism>
<keyword evidence="3" id="KW-1015">Disulfide bond</keyword>
<dbReference type="SUPFAM" id="SSF52833">
    <property type="entry name" value="Thioredoxin-like"/>
    <property type="match status" value="1"/>
</dbReference>
<dbReference type="RefSeq" id="WP_163890773.1">
    <property type="nucleotide sequence ID" value="NZ_JAAFYS010000001.1"/>
</dbReference>
<dbReference type="GO" id="GO:0016491">
    <property type="term" value="F:oxidoreductase activity"/>
    <property type="evidence" value="ECO:0007669"/>
    <property type="project" value="UniProtKB-KW"/>
</dbReference>
<dbReference type="EMBL" id="JAAGAB010000001">
    <property type="protein sequence ID" value="NDV00446.1"/>
    <property type="molecule type" value="Genomic_DNA"/>
</dbReference>
<dbReference type="Pfam" id="PF01323">
    <property type="entry name" value="DSBA"/>
    <property type="match status" value="1"/>
</dbReference>
<evidence type="ECO:0000256" key="1">
    <source>
        <dbReference type="ARBA" id="ARBA00022729"/>
    </source>
</evidence>
<evidence type="ECO:0000256" key="3">
    <source>
        <dbReference type="ARBA" id="ARBA00023157"/>
    </source>
</evidence>
<dbReference type="PANTHER" id="PTHR13887:SF14">
    <property type="entry name" value="DISULFIDE BOND FORMATION PROTEIN D"/>
    <property type="match status" value="1"/>
</dbReference>
<comment type="caution">
    <text evidence="7">The sequence shown here is derived from an EMBL/GenBank/DDBJ whole genome shotgun (WGS) entry which is preliminary data.</text>
</comment>
<reference evidence="7 8" key="1">
    <citation type="submission" date="2020-02" db="EMBL/GenBank/DDBJ databases">
        <title>Pseudoroseicyclus tamarix, sp. nov., isolated from offshore sediment of a Tamarix chinensis forest.</title>
        <authorList>
            <person name="Gai Y."/>
        </authorList>
    </citation>
    <scope>NUCLEOTIDE SEQUENCE [LARGE SCALE GENOMIC DNA]</scope>
    <source>
        <strain evidence="7 8">CLL3-39</strain>
    </source>
</reference>
<evidence type="ECO:0000313" key="7">
    <source>
        <dbReference type="EMBL" id="NDV00446.1"/>
    </source>
</evidence>
<accession>A0A6B2K206</accession>
<feature type="signal peptide" evidence="5">
    <location>
        <begin position="1"/>
        <end position="21"/>
    </location>
</feature>
<keyword evidence="8" id="KW-1185">Reference proteome</keyword>
<dbReference type="InterPro" id="IPR041205">
    <property type="entry name" value="ScsC_N"/>
</dbReference>
<gene>
    <name evidence="7" type="ORF">GZA08_05615</name>
</gene>
<dbReference type="InterPro" id="IPR013766">
    <property type="entry name" value="Thioredoxin_domain"/>
</dbReference>
<keyword evidence="4" id="KW-0676">Redox-active center</keyword>
<proteinExistence type="predicted"/>